<evidence type="ECO:0000313" key="1">
    <source>
        <dbReference type="EMBL" id="MCH9277030.1"/>
    </source>
</evidence>
<proteinExistence type="predicted"/>
<protein>
    <submittedName>
        <fullName evidence="1">CTP synthase</fullName>
    </submittedName>
</protein>
<name>A0ABS9VY41_9BIFI</name>
<dbReference type="EMBL" id="JAFEJT020000075">
    <property type="protein sequence ID" value="MCH9277030.1"/>
    <property type="molecule type" value="Genomic_DNA"/>
</dbReference>
<dbReference type="RefSeq" id="WP_241514972.1">
    <property type="nucleotide sequence ID" value="NZ_JAFEJT020000075.1"/>
</dbReference>
<reference evidence="1 2" key="1">
    <citation type="journal article" date="2021" name="Environ. Microbiol.">
        <title>Genetic insights into the dark matter of the mammalian gut microbiota through targeted genome reconstruction.</title>
        <authorList>
            <person name="Lugli G.A."/>
            <person name="Alessandri G."/>
            <person name="Milani C."/>
            <person name="Viappiani A."/>
            <person name="Fontana F."/>
            <person name="Tarracchini C."/>
            <person name="Mancabelli L."/>
            <person name="Argentini C."/>
            <person name="Ruiz L."/>
            <person name="Margolles A."/>
            <person name="van Sinderen D."/>
            <person name="Turroni F."/>
            <person name="Ventura M."/>
        </authorList>
    </citation>
    <scope>NUCLEOTIDE SEQUENCE [LARGE SCALE GENOMIC DNA]</scope>
    <source>
        <strain evidence="1 2">MA1</strain>
    </source>
</reference>
<evidence type="ECO:0000313" key="2">
    <source>
        <dbReference type="Proteomes" id="UP000710815"/>
    </source>
</evidence>
<gene>
    <name evidence="1" type="ORF">JS533_012270</name>
</gene>
<organism evidence="1 2">
    <name type="scientific">Bifidobacterium amazonense</name>
    <dbReference type="NCBI Taxonomy" id="2809027"/>
    <lineage>
        <taxon>Bacteria</taxon>
        <taxon>Bacillati</taxon>
        <taxon>Actinomycetota</taxon>
        <taxon>Actinomycetes</taxon>
        <taxon>Bifidobacteriales</taxon>
        <taxon>Bifidobacteriaceae</taxon>
        <taxon>Bifidobacterium</taxon>
    </lineage>
</organism>
<dbReference type="Proteomes" id="UP000710815">
    <property type="component" value="Unassembled WGS sequence"/>
</dbReference>
<accession>A0ABS9VY41</accession>
<comment type="caution">
    <text evidence="1">The sequence shown here is derived from an EMBL/GenBank/DDBJ whole genome shotgun (WGS) entry which is preliminary data.</text>
</comment>
<reference evidence="1 2" key="2">
    <citation type="journal article" date="2021" name="Syst. Appl. Microbiol.">
        <title>Phylogenetic classification of ten novel species belonging to the genus Bifidobacterium comprising B. phasiani sp. nov., B. pongonis sp. nov., B. saguinibicoloris sp. nov., B. colobi sp. nov., B. simiiventris sp. nov., B. santillanense sp. nov., B. miconis sp. nov., B. amazonense sp. nov., B. pluvialisilvae sp. nov., and B. miconisargentati sp. nov.</title>
        <authorList>
            <person name="Lugli G.A."/>
            <person name="Calvete-Torre I."/>
            <person name="Alessandri G."/>
            <person name="Milani C."/>
            <person name="Turroni F."/>
            <person name="Laiolo P."/>
            <person name="Ossiprandi M.C."/>
            <person name="Margolles A."/>
            <person name="Ruiz L."/>
            <person name="Ventura M."/>
        </authorList>
    </citation>
    <scope>NUCLEOTIDE SEQUENCE [LARGE SCALE GENOMIC DNA]</scope>
    <source>
        <strain evidence="1 2">MA1</strain>
    </source>
</reference>
<keyword evidence="2" id="KW-1185">Reference proteome</keyword>
<sequence>MGKNNRHVDILLRQAQQQWRCVIANDQTERMALIRRAQQGKVARPYRGLYVDAAYWQTLNPSQRIIHLARTLCETHPTWVFAGPTAAALYGYDHPWSIHRAGLYIADSVNATGRRNATPLNRIYMPDIPVNVINGIRLTSPARTLLDCGLILPFGMGLAIFDAALATHTVSKKDVLDLCDHIARDCTPVMRLLRYADPKSENSGESTMRGLIVEDGFMVPDLQRVFTNPQNSQESYRVDFSWTLGDGRILVAEYDGMAKYTDPSMTGRQSVKSVVNRQVQRERNLLAWGASAITRLDYDDIINRQSAVDKLVRLGVPRGAPPFV</sequence>